<gene>
    <name evidence="1" type="ORF">O6H91_03G113200</name>
</gene>
<comment type="caution">
    <text evidence="1">The sequence shown here is derived from an EMBL/GenBank/DDBJ whole genome shotgun (WGS) entry which is preliminary data.</text>
</comment>
<reference evidence="2" key="1">
    <citation type="journal article" date="2024" name="Proc. Natl. Acad. Sci. U.S.A.">
        <title>Extraordinary preservation of gene collinearity over three hundred million years revealed in homosporous lycophytes.</title>
        <authorList>
            <person name="Li C."/>
            <person name="Wickell D."/>
            <person name="Kuo L.Y."/>
            <person name="Chen X."/>
            <person name="Nie B."/>
            <person name="Liao X."/>
            <person name="Peng D."/>
            <person name="Ji J."/>
            <person name="Jenkins J."/>
            <person name="Williams M."/>
            <person name="Shu S."/>
            <person name="Plott C."/>
            <person name="Barry K."/>
            <person name="Rajasekar S."/>
            <person name="Grimwood J."/>
            <person name="Han X."/>
            <person name="Sun S."/>
            <person name="Hou Z."/>
            <person name="He W."/>
            <person name="Dai G."/>
            <person name="Sun C."/>
            <person name="Schmutz J."/>
            <person name="Leebens-Mack J.H."/>
            <person name="Li F.W."/>
            <person name="Wang L."/>
        </authorList>
    </citation>
    <scope>NUCLEOTIDE SEQUENCE [LARGE SCALE GENOMIC DNA]</scope>
    <source>
        <strain evidence="2">cv. PW_Plant_1</strain>
    </source>
</reference>
<dbReference type="Proteomes" id="UP001162992">
    <property type="component" value="Chromosome 3"/>
</dbReference>
<evidence type="ECO:0000313" key="2">
    <source>
        <dbReference type="Proteomes" id="UP001162992"/>
    </source>
</evidence>
<keyword evidence="2" id="KW-1185">Reference proteome</keyword>
<dbReference type="EMBL" id="CM055094">
    <property type="protein sequence ID" value="KAJ7563503.1"/>
    <property type="molecule type" value="Genomic_DNA"/>
</dbReference>
<sequence>MRPFFRHLSGFLKPKFTVLKLWEADDQQVFLKENADTIRGLIGSSGSGVSAELIDALPNLEIDSCFSVGIDKVEDPIRRRRKFCQQ</sequence>
<proteinExistence type="predicted"/>
<name>A0ACC2EA64_DIPCM</name>
<organism evidence="1 2">
    <name type="scientific">Diphasiastrum complanatum</name>
    <name type="common">Issler's clubmoss</name>
    <name type="synonym">Lycopodium complanatum</name>
    <dbReference type="NCBI Taxonomy" id="34168"/>
    <lineage>
        <taxon>Eukaryota</taxon>
        <taxon>Viridiplantae</taxon>
        <taxon>Streptophyta</taxon>
        <taxon>Embryophyta</taxon>
        <taxon>Tracheophyta</taxon>
        <taxon>Lycopodiopsida</taxon>
        <taxon>Lycopodiales</taxon>
        <taxon>Lycopodiaceae</taxon>
        <taxon>Lycopodioideae</taxon>
        <taxon>Diphasiastrum</taxon>
    </lineage>
</organism>
<accession>A0ACC2EA64</accession>
<protein>
    <submittedName>
        <fullName evidence="1">Uncharacterized protein</fullName>
    </submittedName>
</protein>
<evidence type="ECO:0000313" key="1">
    <source>
        <dbReference type="EMBL" id="KAJ7563503.1"/>
    </source>
</evidence>